<dbReference type="PANTHER" id="PTHR48079:SF6">
    <property type="entry name" value="NAD(P)-BINDING DOMAIN-CONTAINING PROTEIN-RELATED"/>
    <property type="match status" value="1"/>
</dbReference>
<dbReference type="InterPro" id="IPR001509">
    <property type="entry name" value="Epimerase_deHydtase"/>
</dbReference>
<dbReference type="SUPFAM" id="SSF51735">
    <property type="entry name" value="NAD(P)-binding Rossmann-fold domains"/>
    <property type="match status" value="1"/>
</dbReference>
<dbReference type="Gene3D" id="3.40.50.720">
    <property type="entry name" value="NAD(P)-binding Rossmann-like Domain"/>
    <property type="match status" value="1"/>
</dbReference>
<reference evidence="2" key="1">
    <citation type="submission" date="2022-12" db="EMBL/GenBank/DDBJ databases">
        <title>Gycomyces niveus sp.nov., a novel actinomycete isolated from soil in Shouguang.</title>
        <authorList>
            <person name="Yang X."/>
        </authorList>
    </citation>
    <scope>NUCLEOTIDE SEQUENCE</scope>
    <source>
        <strain evidence="2">DSM 44724</strain>
    </source>
</reference>
<dbReference type="PANTHER" id="PTHR48079">
    <property type="entry name" value="PROTEIN YEEZ"/>
    <property type="match status" value="1"/>
</dbReference>
<evidence type="ECO:0000313" key="3">
    <source>
        <dbReference type="EMBL" id="MDR7339006.1"/>
    </source>
</evidence>
<proteinExistence type="predicted"/>
<dbReference type="Pfam" id="PF01370">
    <property type="entry name" value="Epimerase"/>
    <property type="match status" value="1"/>
</dbReference>
<dbReference type="InterPro" id="IPR036291">
    <property type="entry name" value="NAD(P)-bd_dom_sf"/>
</dbReference>
<dbReference type="InterPro" id="IPR051783">
    <property type="entry name" value="NAD(P)-dependent_oxidoreduct"/>
</dbReference>
<reference evidence="3 5" key="2">
    <citation type="submission" date="2023-07" db="EMBL/GenBank/DDBJ databases">
        <title>Sequencing the genomes of 1000 actinobacteria strains.</title>
        <authorList>
            <person name="Klenk H.-P."/>
        </authorList>
    </citation>
    <scope>NUCLEOTIDE SEQUENCE [LARGE SCALE GENOMIC DNA]</scope>
    <source>
        <strain evidence="3 5">DSM 44724</strain>
    </source>
</reference>
<gene>
    <name evidence="3" type="ORF">J2S69_002725</name>
    <name evidence="2" type="ORF">O2L01_15945</name>
</gene>
<dbReference type="RefSeq" id="WP_270122959.1">
    <property type="nucleotide sequence ID" value="NZ_BAAAOM010000004.1"/>
</dbReference>
<organism evidence="2 4">
    <name type="scientific">Glycomyces lechevalierae</name>
    <dbReference type="NCBI Taxonomy" id="256034"/>
    <lineage>
        <taxon>Bacteria</taxon>
        <taxon>Bacillati</taxon>
        <taxon>Actinomycetota</taxon>
        <taxon>Actinomycetes</taxon>
        <taxon>Glycomycetales</taxon>
        <taxon>Glycomycetaceae</taxon>
        <taxon>Glycomyces</taxon>
    </lineage>
</organism>
<name>A0A9X3SVC4_9ACTN</name>
<evidence type="ECO:0000313" key="2">
    <source>
        <dbReference type="EMBL" id="MDA1386490.1"/>
    </source>
</evidence>
<evidence type="ECO:0000313" key="4">
    <source>
        <dbReference type="Proteomes" id="UP001145799"/>
    </source>
</evidence>
<dbReference type="Proteomes" id="UP001183604">
    <property type="component" value="Unassembled WGS sequence"/>
</dbReference>
<evidence type="ECO:0000259" key="1">
    <source>
        <dbReference type="Pfam" id="PF01370"/>
    </source>
</evidence>
<dbReference type="EMBL" id="JAVDYD010000001">
    <property type="protein sequence ID" value="MDR7339006.1"/>
    <property type="molecule type" value="Genomic_DNA"/>
</dbReference>
<sequence>MKVLLAGATGAIGAELASQLQAAGHDVLGLTRSTAGAERLAANGIRPVHADLMDADGLLRALDGVHADAAIHQATAITGMPLFHRSLYATDDLREQGTANLLRAAAATGATRVITQSFFLGYGYRDHGPEPVTEDRPFAEPTGHRGIDRHMRSMRANETQVLGAGGIALRYGMFYGPEPMTRQLFAMVERRRLPVVRGRGTIAPIHLHDAASAAVAALERGRAGQAYNIADDRPVGFDDYIGTMADIVGAPAPRAVPGALLAAFPYLHALTVDTGIRLSTAKAKRDLAWTPAFPSIKEGLPASR</sequence>
<dbReference type="AlphaFoldDB" id="A0A9X3SVC4"/>
<accession>A0A9X3SVC4</accession>
<keyword evidence="5" id="KW-1185">Reference proteome</keyword>
<evidence type="ECO:0000313" key="5">
    <source>
        <dbReference type="Proteomes" id="UP001183604"/>
    </source>
</evidence>
<protein>
    <submittedName>
        <fullName evidence="2">NAD(P)-dependent oxidoreductase</fullName>
    </submittedName>
    <submittedName>
        <fullName evidence="3">Nucleoside-diphosphate-sugar epimerase</fullName>
    </submittedName>
</protein>
<dbReference type="Proteomes" id="UP001145799">
    <property type="component" value="Unassembled WGS sequence"/>
</dbReference>
<dbReference type="GO" id="GO:0005737">
    <property type="term" value="C:cytoplasm"/>
    <property type="evidence" value="ECO:0007669"/>
    <property type="project" value="TreeGrafter"/>
</dbReference>
<comment type="caution">
    <text evidence="2">The sequence shown here is derived from an EMBL/GenBank/DDBJ whole genome shotgun (WGS) entry which is preliminary data.</text>
</comment>
<feature type="domain" description="NAD-dependent epimerase/dehydratase" evidence="1">
    <location>
        <begin position="3"/>
        <end position="230"/>
    </location>
</feature>
<dbReference type="EMBL" id="JAPZVQ010000009">
    <property type="protein sequence ID" value="MDA1386490.1"/>
    <property type="molecule type" value="Genomic_DNA"/>
</dbReference>
<dbReference type="GO" id="GO:0004029">
    <property type="term" value="F:aldehyde dehydrogenase (NAD+) activity"/>
    <property type="evidence" value="ECO:0007669"/>
    <property type="project" value="TreeGrafter"/>
</dbReference>